<name>A0A4Y2DV69_ARAVE</name>
<evidence type="ECO:0000313" key="1">
    <source>
        <dbReference type="EMBL" id="GBM19896.1"/>
    </source>
</evidence>
<comment type="caution">
    <text evidence="1">The sequence shown here is derived from an EMBL/GenBank/DDBJ whole genome shotgun (WGS) entry which is preliminary data.</text>
</comment>
<reference evidence="1 2" key="1">
    <citation type="journal article" date="2019" name="Sci. Rep.">
        <title>Orb-weaving spider Araneus ventricosus genome elucidates the spidroin gene catalogue.</title>
        <authorList>
            <person name="Kono N."/>
            <person name="Nakamura H."/>
            <person name="Ohtoshi R."/>
            <person name="Moran D.A.P."/>
            <person name="Shinohara A."/>
            <person name="Yoshida Y."/>
            <person name="Fujiwara M."/>
            <person name="Mori M."/>
            <person name="Tomita M."/>
            <person name="Arakawa K."/>
        </authorList>
    </citation>
    <scope>NUCLEOTIDE SEQUENCE [LARGE SCALE GENOMIC DNA]</scope>
</reference>
<evidence type="ECO:0000313" key="2">
    <source>
        <dbReference type="Proteomes" id="UP000499080"/>
    </source>
</evidence>
<dbReference type="EMBL" id="BGPR01000433">
    <property type="protein sequence ID" value="GBM19896.1"/>
    <property type="molecule type" value="Genomic_DNA"/>
</dbReference>
<dbReference type="AlphaFoldDB" id="A0A4Y2DV69"/>
<proteinExistence type="predicted"/>
<organism evidence="1 2">
    <name type="scientific">Araneus ventricosus</name>
    <name type="common">Orbweaver spider</name>
    <name type="synonym">Epeira ventricosa</name>
    <dbReference type="NCBI Taxonomy" id="182803"/>
    <lineage>
        <taxon>Eukaryota</taxon>
        <taxon>Metazoa</taxon>
        <taxon>Ecdysozoa</taxon>
        <taxon>Arthropoda</taxon>
        <taxon>Chelicerata</taxon>
        <taxon>Arachnida</taxon>
        <taxon>Araneae</taxon>
        <taxon>Araneomorphae</taxon>
        <taxon>Entelegynae</taxon>
        <taxon>Araneoidea</taxon>
        <taxon>Araneidae</taxon>
        <taxon>Araneus</taxon>
    </lineage>
</organism>
<accession>A0A4Y2DV69</accession>
<protein>
    <submittedName>
        <fullName evidence="1">Uncharacterized protein</fullName>
    </submittedName>
</protein>
<dbReference type="Proteomes" id="UP000499080">
    <property type="component" value="Unassembled WGS sequence"/>
</dbReference>
<sequence>MDLVILSLCQIKTMATKLVHLSPNFNGTPDEGCVTLKGSGCSHSISSVESGLEPLPGHKTETLQRRRCSIFYPLDFALPLGSLSICPIITC</sequence>
<gene>
    <name evidence="1" type="ORF">AVEN_2847_1</name>
</gene>
<keyword evidence="2" id="KW-1185">Reference proteome</keyword>